<dbReference type="GO" id="GO:0009029">
    <property type="term" value="F:lipid-A 4'-kinase activity"/>
    <property type="evidence" value="ECO:0007669"/>
    <property type="project" value="UniProtKB-UniRule"/>
</dbReference>
<evidence type="ECO:0000256" key="9">
    <source>
        <dbReference type="ARBA" id="ARBA00022777"/>
    </source>
</evidence>
<evidence type="ECO:0000313" key="15">
    <source>
        <dbReference type="Proteomes" id="UP000008641"/>
    </source>
</evidence>
<evidence type="ECO:0000256" key="1">
    <source>
        <dbReference type="ARBA" id="ARBA00002274"/>
    </source>
</evidence>
<dbReference type="GO" id="GO:0005524">
    <property type="term" value="F:ATP binding"/>
    <property type="evidence" value="ECO:0007669"/>
    <property type="project" value="UniProtKB-UniRule"/>
</dbReference>
<dbReference type="EMBL" id="CP002455">
    <property type="protein sequence ID" value="ADX68388.1"/>
    <property type="molecule type" value="Genomic_DNA"/>
</dbReference>
<dbReference type="InterPro" id="IPR003758">
    <property type="entry name" value="LpxK"/>
</dbReference>
<dbReference type="GO" id="GO:0009245">
    <property type="term" value="P:lipid A biosynthetic process"/>
    <property type="evidence" value="ECO:0007669"/>
    <property type="project" value="UniProtKB-UniRule"/>
</dbReference>
<evidence type="ECO:0000256" key="4">
    <source>
        <dbReference type="ARBA" id="ARBA00016436"/>
    </source>
</evidence>
<gene>
    <name evidence="13" type="primary">lpxK</name>
    <name evidence="14" type="ordered locus">Weevi_1695</name>
</gene>
<evidence type="ECO:0000256" key="6">
    <source>
        <dbReference type="ARBA" id="ARBA00022556"/>
    </source>
</evidence>
<keyword evidence="7 13" id="KW-0808">Transferase</keyword>
<keyword evidence="6 13" id="KW-0441">Lipid A biosynthesis</keyword>
<comment type="pathway">
    <text evidence="2 13">Glycolipid biosynthesis; lipid IV(A) biosynthesis; lipid IV(A) from (3R)-3-hydroxytetradecanoyl-[acyl-carrier-protein] and UDP-N-acetyl-alpha-D-glucosamine: step 6/6.</text>
</comment>
<name>F0NZW4_WEEVC</name>
<proteinExistence type="inferred from homology"/>
<comment type="caution">
    <text evidence="13">Lacks conserved residue(s) required for the propagation of feature annotation.</text>
</comment>
<dbReference type="SUPFAM" id="SSF52540">
    <property type="entry name" value="P-loop containing nucleoside triphosphate hydrolases"/>
    <property type="match status" value="1"/>
</dbReference>
<evidence type="ECO:0000256" key="8">
    <source>
        <dbReference type="ARBA" id="ARBA00022741"/>
    </source>
</evidence>
<dbReference type="PANTHER" id="PTHR42724">
    <property type="entry name" value="TETRAACYLDISACCHARIDE 4'-KINASE"/>
    <property type="match status" value="1"/>
</dbReference>
<dbReference type="RefSeq" id="WP_013598777.1">
    <property type="nucleotide sequence ID" value="NC_015144.1"/>
</dbReference>
<keyword evidence="11 13" id="KW-0443">Lipid metabolism</keyword>
<comment type="similarity">
    <text evidence="13">Belongs to the LpxK family.</text>
</comment>
<sequence>MNWRKLLFPFSGLYWLGSSLRNVFYNIGFLKQTQFDLPIINVGNLSVGGTGKSPHVLYLIELLKNNYKVCTLSRGYGRKSRGFKFANYESKVYDIGDEPMQFFRRFKNKIIVTVCENRVTGTQKIIRDFYPDLIILDDAYQHRSIKAGFNILLTDYQFPYSKDYLLPAGNLRESRAGAKRADVIIVTKCPENLTEKNVQQLRESLRVKPKQELFFSKIEYATKLIGLHDEIPMSNWLNYNAVVVTGIANAQNFVAFCEEKFRAVLHLEFPDHHNFSNTEIEYIRKRYQNTEGERILLTTEKDYMRLMEEESLKNDMYYLPISVTLNDEKKFNELIIDYVRENQKRS</sequence>
<dbReference type="Pfam" id="PF02606">
    <property type="entry name" value="LpxK"/>
    <property type="match status" value="1"/>
</dbReference>
<dbReference type="STRING" id="865938.Weevi_1695"/>
<evidence type="ECO:0000256" key="5">
    <source>
        <dbReference type="ARBA" id="ARBA00022516"/>
    </source>
</evidence>
<evidence type="ECO:0000256" key="12">
    <source>
        <dbReference type="ARBA" id="ARBA00029757"/>
    </source>
</evidence>
<dbReference type="UniPathway" id="UPA00359">
    <property type="reaction ID" value="UER00482"/>
</dbReference>
<dbReference type="GO" id="GO:0009244">
    <property type="term" value="P:lipopolysaccharide core region biosynthetic process"/>
    <property type="evidence" value="ECO:0007669"/>
    <property type="project" value="TreeGrafter"/>
</dbReference>
<keyword evidence="8 13" id="KW-0547">Nucleotide-binding</keyword>
<dbReference type="PANTHER" id="PTHR42724:SF1">
    <property type="entry name" value="TETRAACYLDISACCHARIDE 4'-KINASE, MITOCHONDRIAL-RELATED"/>
    <property type="match status" value="1"/>
</dbReference>
<comment type="catalytic activity">
    <reaction evidence="13">
        <text>a lipid A disaccharide + ATP = a lipid IVA + ADP + H(+)</text>
        <dbReference type="Rhea" id="RHEA:67840"/>
        <dbReference type="ChEBI" id="CHEBI:15378"/>
        <dbReference type="ChEBI" id="CHEBI:30616"/>
        <dbReference type="ChEBI" id="CHEBI:176343"/>
        <dbReference type="ChEBI" id="CHEBI:176425"/>
        <dbReference type="ChEBI" id="CHEBI:456216"/>
        <dbReference type="EC" id="2.7.1.130"/>
    </reaction>
</comment>
<reference evidence="15" key="2">
    <citation type="journal article" date="2011" name="Stand. Genomic Sci.">
        <title>Complete genome sequence of Weeksella virosa type strain (9751T).</title>
        <authorList>
            <person name="Lang E."/>
            <person name="Teshima H."/>
            <person name="Lucas S."/>
            <person name="Lapidus A."/>
            <person name="Hammon N."/>
            <person name="Deshpande S."/>
            <person name="Nolan M."/>
            <person name="Cheng J."/>
            <person name="Pitluck S."/>
            <person name="Liolios K."/>
            <person name="Pagani I."/>
            <person name="Mikhailova N."/>
            <person name="Ivanova N."/>
            <person name="Mavromatis K."/>
            <person name="Pati A."/>
            <person name="Tapia R."/>
            <person name="Han C."/>
            <person name="Goodwin L."/>
            <person name="Chen A."/>
            <person name="Palaniappan K."/>
            <person name="Land M."/>
            <person name="Hauser L."/>
            <person name="Chang Y."/>
            <person name="Jeffries C."/>
            <person name="Brambilla E."/>
            <person name="Kopitz M."/>
            <person name="Rohde M."/>
            <person name="Goker M."/>
            <person name="Tindall B."/>
            <person name="Detter J."/>
            <person name="Woyke T."/>
            <person name="Bristow J."/>
            <person name="Eisen J."/>
            <person name="Markowitz V."/>
            <person name="Hugenholtz P."/>
            <person name="Klenk H."/>
            <person name="Kyrpides N."/>
        </authorList>
    </citation>
    <scope>NUCLEOTIDE SEQUENCE [LARGE SCALE GENOMIC DNA]</scope>
    <source>
        <strain evidence="15">ATCC 43766 / DSM 16922 / JCM 21250 / NBRC 16016 / NCTC 11634 / CL345/78</strain>
    </source>
</reference>
<dbReference type="OrthoDB" id="9766423at2"/>
<comment type="function">
    <text evidence="1 13">Transfers the gamma-phosphate of ATP to the 4'-position of a tetraacyldisaccharide 1-phosphate intermediate (termed DS-1-P) to form tetraacyldisaccharide 1,4'-bis-phosphate (lipid IVA).</text>
</comment>
<dbReference type="eggNOG" id="COG1663">
    <property type="taxonomic scope" value="Bacteria"/>
</dbReference>
<dbReference type="Proteomes" id="UP000008641">
    <property type="component" value="Chromosome"/>
</dbReference>
<dbReference type="EC" id="2.7.1.130" evidence="3 13"/>
<evidence type="ECO:0000256" key="10">
    <source>
        <dbReference type="ARBA" id="ARBA00022840"/>
    </source>
</evidence>
<evidence type="ECO:0000256" key="7">
    <source>
        <dbReference type="ARBA" id="ARBA00022679"/>
    </source>
</evidence>
<keyword evidence="5 13" id="KW-0444">Lipid biosynthesis</keyword>
<keyword evidence="15" id="KW-1185">Reference proteome</keyword>
<evidence type="ECO:0000256" key="2">
    <source>
        <dbReference type="ARBA" id="ARBA00004870"/>
    </source>
</evidence>
<keyword evidence="9 13" id="KW-0418">Kinase</keyword>
<dbReference type="InterPro" id="IPR027417">
    <property type="entry name" value="P-loop_NTPase"/>
</dbReference>
<evidence type="ECO:0000256" key="3">
    <source>
        <dbReference type="ARBA" id="ARBA00012071"/>
    </source>
</evidence>
<protein>
    <recommendedName>
        <fullName evidence="4 13">Tetraacyldisaccharide 4'-kinase</fullName>
        <ecNumber evidence="3 13">2.7.1.130</ecNumber>
    </recommendedName>
    <alternativeName>
        <fullName evidence="12 13">Lipid A 4'-kinase</fullName>
    </alternativeName>
</protein>
<keyword evidence="10 13" id="KW-0067">ATP-binding</keyword>
<dbReference type="HOGENOM" id="CLU_038816_6_0_10"/>
<accession>F0NZW4</accession>
<reference evidence="14 15" key="1">
    <citation type="journal article" date="2011" name="Stand. Genomic Sci.">
        <title>Complete genome sequence of Weeksella virosa type strain (9751).</title>
        <authorList>
            <person name="Lang E."/>
            <person name="Teshima H."/>
            <person name="Lucas S."/>
            <person name="Lapidus A."/>
            <person name="Hammon N."/>
            <person name="Deshpande S."/>
            <person name="Nolan M."/>
            <person name="Cheng J.F."/>
            <person name="Pitluck S."/>
            <person name="Liolios K."/>
            <person name="Pagani I."/>
            <person name="Mikhailova N."/>
            <person name="Ivanova N."/>
            <person name="Mavromatis K."/>
            <person name="Pati A."/>
            <person name="Tapia R."/>
            <person name="Han C."/>
            <person name="Goodwin L."/>
            <person name="Chen A."/>
            <person name="Palaniappan K."/>
            <person name="Land M."/>
            <person name="Hauser L."/>
            <person name="Chang Y.J."/>
            <person name="Jeffries C.D."/>
            <person name="Brambilla E.M."/>
            <person name="Kopitz M."/>
            <person name="Rohde M."/>
            <person name="Goker M."/>
            <person name="Tindall B.J."/>
            <person name="Detter J.C."/>
            <person name="Woyke T."/>
            <person name="Bristow J."/>
            <person name="Eisen J.A."/>
            <person name="Markowitz V."/>
            <person name="Hugenholtz P."/>
            <person name="Klenk H.P."/>
            <person name="Kyrpides N.C."/>
        </authorList>
    </citation>
    <scope>NUCLEOTIDE SEQUENCE [LARGE SCALE GENOMIC DNA]</scope>
    <source>
        <strain evidence="15">ATCC 43766 / DSM 16922 / JCM 21250 / NBRC 16016 / NCTC 11634 / CL345/78</strain>
    </source>
</reference>
<dbReference type="NCBIfam" id="TIGR00682">
    <property type="entry name" value="lpxK"/>
    <property type="match status" value="1"/>
</dbReference>
<evidence type="ECO:0000256" key="13">
    <source>
        <dbReference type="HAMAP-Rule" id="MF_00409"/>
    </source>
</evidence>
<evidence type="ECO:0000256" key="11">
    <source>
        <dbReference type="ARBA" id="ARBA00023098"/>
    </source>
</evidence>
<dbReference type="AlphaFoldDB" id="F0NZW4"/>
<dbReference type="GO" id="GO:0005886">
    <property type="term" value="C:plasma membrane"/>
    <property type="evidence" value="ECO:0007669"/>
    <property type="project" value="TreeGrafter"/>
</dbReference>
<evidence type="ECO:0000313" key="14">
    <source>
        <dbReference type="EMBL" id="ADX68388.1"/>
    </source>
</evidence>
<dbReference type="KEGG" id="wvi:Weevi_1695"/>
<organism evidence="14 15">
    <name type="scientific">Weeksella virosa (strain ATCC 43766 / DSM 16922 / JCM 21250 / CCUG 30538 / CDC 9751 / IAM 14551 / NBRC 16016 / NCTC 11634 / CL345/78)</name>
    <dbReference type="NCBI Taxonomy" id="865938"/>
    <lineage>
        <taxon>Bacteria</taxon>
        <taxon>Pseudomonadati</taxon>
        <taxon>Bacteroidota</taxon>
        <taxon>Flavobacteriia</taxon>
        <taxon>Flavobacteriales</taxon>
        <taxon>Weeksellaceae</taxon>
        <taxon>Weeksella</taxon>
    </lineage>
</organism>
<dbReference type="HAMAP" id="MF_00409">
    <property type="entry name" value="LpxK"/>
    <property type="match status" value="1"/>
</dbReference>